<proteinExistence type="predicted"/>
<feature type="transmembrane region" description="Helical" evidence="1">
    <location>
        <begin position="42"/>
        <end position="64"/>
    </location>
</feature>
<protein>
    <submittedName>
        <fullName evidence="2">Membrane protein</fullName>
    </submittedName>
</protein>
<feature type="transmembrane region" description="Helical" evidence="1">
    <location>
        <begin position="12"/>
        <end position="30"/>
    </location>
</feature>
<evidence type="ECO:0000313" key="2">
    <source>
        <dbReference type="EMBL" id="GIM47411.1"/>
    </source>
</evidence>
<organism evidence="2 3">
    <name type="scientific">Collibacillus ludicampi</name>
    <dbReference type="NCBI Taxonomy" id="2771369"/>
    <lineage>
        <taxon>Bacteria</taxon>
        <taxon>Bacillati</taxon>
        <taxon>Bacillota</taxon>
        <taxon>Bacilli</taxon>
        <taxon>Bacillales</taxon>
        <taxon>Alicyclobacillaceae</taxon>
        <taxon>Collibacillus</taxon>
    </lineage>
</organism>
<evidence type="ECO:0000313" key="3">
    <source>
        <dbReference type="Proteomes" id="UP001057291"/>
    </source>
</evidence>
<dbReference type="PANTHER" id="PTHR40042:SF1">
    <property type="entry name" value="DUF1405 DOMAIN-CONTAINING PROTEIN"/>
    <property type="match status" value="1"/>
</dbReference>
<reference evidence="2" key="1">
    <citation type="journal article" date="2023" name="Int. J. Syst. Evol. Microbiol.">
        <title>Collibacillus ludicampi gen. nov., sp. nov., a new soil bacterium of the family Alicyclobacillaceae.</title>
        <authorList>
            <person name="Jojima T."/>
            <person name="Ioku Y."/>
            <person name="Fukuta Y."/>
            <person name="Shirasaka N."/>
            <person name="Matsumura Y."/>
            <person name="Mori M."/>
        </authorList>
    </citation>
    <scope>NUCLEOTIDE SEQUENCE</scope>
    <source>
        <strain evidence="2">TP075</strain>
    </source>
</reference>
<comment type="caution">
    <text evidence="2">The sequence shown here is derived from an EMBL/GenBank/DDBJ whole genome shotgun (WGS) entry which is preliminary data.</text>
</comment>
<feature type="transmembrane region" description="Helical" evidence="1">
    <location>
        <begin position="76"/>
        <end position="95"/>
    </location>
</feature>
<dbReference type="InterPro" id="IPR009845">
    <property type="entry name" value="DUF1405"/>
</dbReference>
<gene>
    <name evidence="2" type="ORF">DNHGIG_29600</name>
</gene>
<dbReference type="RefSeq" id="WP_282200389.1">
    <property type="nucleotide sequence ID" value="NZ_BOQE01000001.1"/>
</dbReference>
<feature type="transmembrane region" description="Helical" evidence="1">
    <location>
        <begin position="166"/>
        <end position="184"/>
    </location>
</feature>
<accession>A0AAV4LI32</accession>
<keyword evidence="1" id="KW-0472">Membrane</keyword>
<dbReference type="EMBL" id="BOQE01000001">
    <property type="protein sequence ID" value="GIM47411.1"/>
    <property type="molecule type" value="Genomic_DNA"/>
</dbReference>
<evidence type="ECO:0000256" key="1">
    <source>
        <dbReference type="SAM" id="Phobius"/>
    </source>
</evidence>
<keyword evidence="3" id="KW-1185">Reference proteome</keyword>
<dbReference type="Proteomes" id="UP001057291">
    <property type="component" value="Unassembled WGS sequence"/>
</dbReference>
<keyword evidence="1" id="KW-0812">Transmembrane</keyword>
<dbReference type="AlphaFoldDB" id="A0AAV4LI32"/>
<sequence length="197" mass="22549">MGQWIRIINLPQNLILLMIINALGTLYGYYWYADQLKATPLIFWPVVPDSPTSSLFFTWALIVFLRKKHSPYIESFGALLSVKYGVWAVAIILFFDSQSGMINSADWMLMVSHFSMAVESFLFLPRYSFRGRHIAAAGCWLLFNDLIDYTFDVHPWLPSDTYDTTIGWLTACLSGAVILVFLWLKGSKQKRATSILE</sequence>
<keyword evidence="1" id="KW-1133">Transmembrane helix</keyword>
<dbReference type="PANTHER" id="PTHR40042">
    <property type="entry name" value="HYPOTHETICAL MEMBRANE SPANNING PROTEIN"/>
    <property type="match status" value="1"/>
</dbReference>
<name>A0AAV4LI32_9BACL</name>
<dbReference type="Pfam" id="PF07187">
    <property type="entry name" value="DUF1405"/>
    <property type="match status" value="1"/>
</dbReference>